<dbReference type="EMBL" id="CAJNOK010011161">
    <property type="protein sequence ID" value="CAF1133563.1"/>
    <property type="molecule type" value="Genomic_DNA"/>
</dbReference>
<accession>A0A815QQ84</accession>
<organism evidence="3 6">
    <name type="scientific">Didymodactylos carnosus</name>
    <dbReference type="NCBI Taxonomy" id="1234261"/>
    <lineage>
        <taxon>Eukaryota</taxon>
        <taxon>Metazoa</taxon>
        <taxon>Spiralia</taxon>
        <taxon>Gnathifera</taxon>
        <taxon>Rotifera</taxon>
        <taxon>Eurotatoria</taxon>
        <taxon>Bdelloidea</taxon>
        <taxon>Philodinida</taxon>
        <taxon>Philodinidae</taxon>
        <taxon>Didymodactylos</taxon>
    </lineage>
</organism>
<dbReference type="Proteomes" id="UP000677228">
    <property type="component" value="Unassembled WGS sequence"/>
</dbReference>
<dbReference type="SUPFAM" id="SSF142921">
    <property type="entry name" value="WGR domain-like"/>
    <property type="match status" value="1"/>
</dbReference>
<dbReference type="AlphaFoldDB" id="A0A815QQ84"/>
<reference evidence="3" key="1">
    <citation type="submission" date="2021-02" db="EMBL/GenBank/DDBJ databases">
        <authorList>
            <person name="Nowell W R."/>
        </authorList>
    </citation>
    <scope>NUCLEOTIDE SEQUENCE</scope>
</reference>
<dbReference type="EMBL" id="CAJNOQ010020235">
    <property type="protein sequence ID" value="CAF1465202.1"/>
    <property type="molecule type" value="Genomic_DNA"/>
</dbReference>
<proteinExistence type="predicted"/>
<evidence type="ECO:0000313" key="3">
    <source>
        <dbReference type="EMBL" id="CAF1465202.1"/>
    </source>
</evidence>
<dbReference type="EMBL" id="CAJOBC010085697">
    <property type="protein sequence ID" value="CAF4334504.1"/>
    <property type="molecule type" value="Genomic_DNA"/>
</dbReference>
<dbReference type="PROSITE" id="PS51977">
    <property type="entry name" value="WGR"/>
    <property type="match status" value="1"/>
</dbReference>
<protein>
    <recommendedName>
        <fullName evidence="1">WGR domain-containing protein</fullName>
    </recommendedName>
</protein>
<dbReference type="InterPro" id="IPR036930">
    <property type="entry name" value="WGR_dom_sf"/>
</dbReference>
<dbReference type="Proteomes" id="UP000682733">
    <property type="component" value="Unassembled WGS sequence"/>
</dbReference>
<evidence type="ECO:0000313" key="6">
    <source>
        <dbReference type="Proteomes" id="UP000663829"/>
    </source>
</evidence>
<dbReference type="EMBL" id="CAJOBA010023024">
    <property type="protein sequence ID" value="CAF3919833.1"/>
    <property type="molecule type" value="Genomic_DNA"/>
</dbReference>
<comment type="caution">
    <text evidence="3">The sequence shown here is derived from an EMBL/GenBank/DDBJ whole genome shotgun (WGS) entry which is preliminary data.</text>
</comment>
<keyword evidence="6" id="KW-1185">Reference proteome</keyword>
<dbReference type="Proteomes" id="UP000681722">
    <property type="component" value="Unassembled WGS sequence"/>
</dbReference>
<dbReference type="Proteomes" id="UP000663829">
    <property type="component" value="Unassembled WGS sequence"/>
</dbReference>
<sequence>MAYPVTPSISIVVSNCLNAVLENRNYESCILQALKLKDRYDKTNYYIWMRWRRRNGPQQTDLRGPYKSTDFVVDEFERIFETMTNNQWQNRHNHSLYGDGTYALTNDRNEQELNQHAREQVRVCTYSPYKSAWFLP</sequence>
<evidence type="ECO:0000313" key="2">
    <source>
        <dbReference type="EMBL" id="CAF1133563.1"/>
    </source>
</evidence>
<gene>
    <name evidence="3" type="ORF">GPM918_LOCUS35243</name>
    <name evidence="2" type="ORF">OVA965_LOCUS20774</name>
    <name evidence="5" type="ORF">SRO942_LOCUS35959</name>
    <name evidence="4" type="ORF">TMI583_LOCUS21254</name>
</gene>
<name>A0A815QQ84_9BILA</name>
<evidence type="ECO:0000313" key="5">
    <source>
        <dbReference type="EMBL" id="CAF4334504.1"/>
    </source>
</evidence>
<dbReference type="InterPro" id="IPR008893">
    <property type="entry name" value="WGR_domain"/>
</dbReference>
<evidence type="ECO:0000313" key="4">
    <source>
        <dbReference type="EMBL" id="CAF3919833.1"/>
    </source>
</evidence>
<evidence type="ECO:0000259" key="1">
    <source>
        <dbReference type="PROSITE" id="PS51977"/>
    </source>
</evidence>
<feature type="domain" description="WGR" evidence="1">
    <location>
        <begin position="1"/>
        <end position="102"/>
    </location>
</feature>